<accession>A0A5B8YHT7</accession>
<dbReference type="CDD" id="cd04301">
    <property type="entry name" value="NAT_SF"/>
    <property type="match status" value="1"/>
</dbReference>
<proteinExistence type="predicted"/>
<evidence type="ECO:0000313" key="4">
    <source>
        <dbReference type="Proteomes" id="UP000321954"/>
    </source>
</evidence>
<protein>
    <submittedName>
        <fullName evidence="3">GNAT family N-acetyltransferase</fullName>
    </submittedName>
</protein>
<dbReference type="EMBL" id="CP042476">
    <property type="protein sequence ID" value="QED37510.1"/>
    <property type="molecule type" value="Genomic_DNA"/>
</dbReference>
<dbReference type="Gene3D" id="3.40.630.30">
    <property type="match status" value="1"/>
</dbReference>
<dbReference type="AlphaFoldDB" id="A0A5B8YHT7"/>
<dbReference type="PANTHER" id="PTHR13947">
    <property type="entry name" value="GNAT FAMILY N-ACETYLTRANSFERASE"/>
    <property type="match status" value="1"/>
</dbReference>
<dbReference type="OrthoDB" id="1431064at2"/>
<dbReference type="Pfam" id="PF00583">
    <property type="entry name" value="Acetyltransf_1"/>
    <property type="match status" value="1"/>
</dbReference>
<evidence type="ECO:0000259" key="2">
    <source>
        <dbReference type="PROSITE" id="PS51186"/>
    </source>
</evidence>
<dbReference type="PANTHER" id="PTHR13947:SF37">
    <property type="entry name" value="LD18367P"/>
    <property type="match status" value="1"/>
</dbReference>
<gene>
    <name evidence="3" type="ORF">FK178_07140</name>
</gene>
<keyword evidence="4" id="KW-1185">Reference proteome</keyword>
<dbReference type="SUPFAM" id="SSF55729">
    <property type="entry name" value="Acyl-CoA N-acyltransferases (Nat)"/>
    <property type="match status" value="1"/>
</dbReference>
<evidence type="ECO:0000256" key="1">
    <source>
        <dbReference type="ARBA" id="ARBA00022679"/>
    </source>
</evidence>
<dbReference type="InterPro" id="IPR050769">
    <property type="entry name" value="NAT_camello-type"/>
</dbReference>
<organism evidence="3 4">
    <name type="scientific">Antarcticibacterium arcticum</name>
    <dbReference type="NCBI Taxonomy" id="2585771"/>
    <lineage>
        <taxon>Bacteria</taxon>
        <taxon>Pseudomonadati</taxon>
        <taxon>Bacteroidota</taxon>
        <taxon>Flavobacteriia</taxon>
        <taxon>Flavobacteriales</taxon>
        <taxon>Flavobacteriaceae</taxon>
        <taxon>Antarcticibacterium</taxon>
    </lineage>
</organism>
<name>A0A5B8YHT7_9FLAO</name>
<reference evidence="3 4" key="1">
    <citation type="submission" date="2019-08" db="EMBL/GenBank/DDBJ databases">
        <title>Antarcticibacterium arcticum sp. nov., a bacterium isolated from marine sediment of the Canadian Beaufort Sea.</title>
        <authorList>
            <person name="Lee Y.M."/>
            <person name="Baek K."/>
            <person name="Lee D.-H."/>
            <person name="Shin S.C."/>
            <person name="Jin Y.K."/>
            <person name="Park Y."/>
        </authorList>
    </citation>
    <scope>NUCLEOTIDE SEQUENCE [LARGE SCALE GENOMIC DNA]</scope>
    <source>
        <strain evidence="3 4">PAMC 28998</strain>
    </source>
</reference>
<dbReference type="PROSITE" id="PS51186">
    <property type="entry name" value="GNAT"/>
    <property type="match status" value="1"/>
</dbReference>
<dbReference type="RefSeq" id="WP_146832774.1">
    <property type="nucleotide sequence ID" value="NZ_CP042476.1"/>
</dbReference>
<keyword evidence="1 3" id="KW-0808">Transferase</keyword>
<dbReference type="KEGG" id="anp:FK178_07140"/>
<evidence type="ECO:0000313" key="3">
    <source>
        <dbReference type="EMBL" id="QED37510.1"/>
    </source>
</evidence>
<dbReference type="InterPro" id="IPR016181">
    <property type="entry name" value="Acyl_CoA_acyltransferase"/>
</dbReference>
<dbReference type="GO" id="GO:0008080">
    <property type="term" value="F:N-acetyltransferase activity"/>
    <property type="evidence" value="ECO:0007669"/>
    <property type="project" value="InterPro"/>
</dbReference>
<sequence length="154" mass="18077">MNIEIISFKPEYANDFKELNIAWLTKYFWVEPHDEEVLAKPQKYILDPGGNIFFIKDGDKIIGTVALMKIEENVFELTKMAVTPQYQGQQLGQKLLEHTIQFARDQGWKKLIIYSNRKLENAIFIYKKYGFEEIPIEPNNPYARGDIKMKLELS</sequence>
<dbReference type="InterPro" id="IPR000182">
    <property type="entry name" value="GNAT_dom"/>
</dbReference>
<feature type="domain" description="N-acetyltransferase" evidence="2">
    <location>
        <begin position="3"/>
        <end position="154"/>
    </location>
</feature>
<dbReference type="Proteomes" id="UP000321954">
    <property type="component" value="Chromosome"/>
</dbReference>